<dbReference type="Proteomes" id="UP000784064">
    <property type="component" value="Unassembled WGS sequence"/>
</dbReference>
<reference evidence="4" key="1">
    <citation type="submission" date="2021-01" db="EMBL/GenBank/DDBJ databases">
        <title>Stenotrophomonas maltophilia.</title>
        <authorList>
            <person name="Yu Y."/>
        </authorList>
    </citation>
    <scope>NUCLEOTIDE SEQUENCE [LARGE SCALE GENOMIC DNA]</scope>
    <source>
        <strain evidence="4">As-6</strain>
    </source>
</reference>
<gene>
    <name evidence="2" type="ORF">JJW18_01615</name>
    <name evidence="3" type="ORF">JJW19_06380</name>
</gene>
<dbReference type="EMBL" id="JAFFTB010000009">
    <property type="protein sequence ID" value="MBM9937766.1"/>
    <property type="molecule type" value="Genomic_DNA"/>
</dbReference>
<proteinExistence type="predicted"/>
<sequence>MITRTLNKVLLLACLGLAMAPTAPAAESIRRAAPSQEDIDRALALVACKVDRTAFRTLANQVRGIATSGKSSAGWQPIAGEDGGYSNALGDMPGVVAEMQLPAPVLVFGHPSTRLVLSRSSVVAVFDAALAADLSKALSLDTSGAQGVPAGMRVVRSAPEAHGDGIEVMALVAQRIDADPTPITVAGCLYFTR</sequence>
<comment type="caution">
    <text evidence="2">The sequence shown here is derived from an EMBL/GenBank/DDBJ whole genome shotgun (WGS) entry which is preliminary data.</text>
</comment>
<dbReference type="AlphaFoldDB" id="A0AAW4GDY8"/>
<dbReference type="Proteomes" id="UP000749453">
    <property type="component" value="Unassembled WGS sequence"/>
</dbReference>
<evidence type="ECO:0000313" key="2">
    <source>
        <dbReference type="EMBL" id="MBM9912170.1"/>
    </source>
</evidence>
<keyword evidence="4" id="KW-1185">Reference proteome</keyword>
<feature type="signal peptide" evidence="1">
    <location>
        <begin position="1"/>
        <end position="25"/>
    </location>
</feature>
<dbReference type="RefSeq" id="WP_205404173.1">
    <property type="nucleotide sequence ID" value="NZ_JAFFTA010000001.1"/>
</dbReference>
<reference evidence="2" key="2">
    <citation type="submission" date="2021-01" db="EMBL/GenBank/DDBJ databases">
        <authorList>
            <person name="Yu Y."/>
        </authorList>
    </citation>
    <scope>NUCLEOTIDE SEQUENCE</scope>
    <source>
        <strain evidence="2">As-5</strain>
        <strain evidence="3">As-6</strain>
    </source>
</reference>
<name>A0AAW4GDY8_9GAMM</name>
<evidence type="ECO:0000256" key="1">
    <source>
        <dbReference type="SAM" id="SignalP"/>
    </source>
</evidence>
<evidence type="ECO:0000313" key="4">
    <source>
        <dbReference type="Proteomes" id="UP000749453"/>
    </source>
</evidence>
<protein>
    <submittedName>
        <fullName evidence="2">Uncharacterized protein</fullName>
    </submittedName>
</protein>
<organism evidence="2 5">
    <name type="scientific">Stenotrophomonas lactitubi</name>
    <dbReference type="NCBI Taxonomy" id="2045214"/>
    <lineage>
        <taxon>Bacteria</taxon>
        <taxon>Pseudomonadati</taxon>
        <taxon>Pseudomonadota</taxon>
        <taxon>Gammaproteobacteria</taxon>
        <taxon>Lysobacterales</taxon>
        <taxon>Lysobacteraceae</taxon>
        <taxon>Stenotrophomonas</taxon>
    </lineage>
</organism>
<feature type="chain" id="PRO_5043464514" evidence="1">
    <location>
        <begin position="26"/>
        <end position="193"/>
    </location>
</feature>
<keyword evidence="1" id="KW-0732">Signal</keyword>
<evidence type="ECO:0000313" key="5">
    <source>
        <dbReference type="Proteomes" id="UP000784064"/>
    </source>
</evidence>
<accession>A0AAW4GDY8</accession>
<evidence type="ECO:0000313" key="3">
    <source>
        <dbReference type="EMBL" id="MBM9937766.1"/>
    </source>
</evidence>
<dbReference type="EMBL" id="JAFFTA010000001">
    <property type="protein sequence ID" value="MBM9912170.1"/>
    <property type="molecule type" value="Genomic_DNA"/>
</dbReference>